<keyword evidence="3" id="KW-1185">Reference proteome</keyword>
<dbReference type="AlphaFoldDB" id="A0A518G3M3"/>
<protein>
    <recommendedName>
        <fullName evidence="1">DUF1559 domain-containing protein</fullName>
    </recommendedName>
</protein>
<dbReference type="PANTHER" id="PTHR30093:SF2">
    <property type="entry name" value="TYPE II SECRETION SYSTEM PROTEIN H"/>
    <property type="match status" value="1"/>
</dbReference>
<reference evidence="2 3" key="1">
    <citation type="submission" date="2019-02" db="EMBL/GenBank/DDBJ databases">
        <title>Deep-cultivation of Planctomycetes and their phenomic and genomic characterization uncovers novel biology.</title>
        <authorList>
            <person name="Wiegand S."/>
            <person name="Jogler M."/>
            <person name="Boedeker C."/>
            <person name="Pinto D."/>
            <person name="Vollmers J."/>
            <person name="Rivas-Marin E."/>
            <person name="Kohn T."/>
            <person name="Peeters S.H."/>
            <person name="Heuer A."/>
            <person name="Rast P."/>
            <person name="Oberbeckmann S."/>
            <person name="Bunk B."/>
            <person name="Jeske O."/>
            <person name="Meyerdierks A."/>
            <person name="Storesund J.E."/>
            <person name="Kallscheuer N."/>
            <person name="Luecker S."/>
            <person name="Lage O.M."/>
            <person name="Pohl T."/>
            <person name="Merkel B.J."/>
            <person name="Hornburger P."/>
            <person name="Mueller R.-W."/>
            <person name="Bruemmer F."/>
            <person name="Labrenz M."/>
            <person name="Spormann A.M."/>
            <person name="Op den Camp H."/>
            <person name="Overmann J."/>
            <person name="Amann R."/>
            <person name="Jetten M.S.M."/>
            <person name="Mascher T."/>
            <person name="Medema M.H."/>
            <person name="Devos D.P."/>
            <person name="Kaster A.-K."/>
            <person name="Ovreas L."/>
            <person name="Rohde M."/>
            <person name="Galperin M.Y."/>
            <person name="Jogler C."/>
        </authorList>
    </citation>
    <scope>NUCLEOTIDE SEQUENCE [LARGE SCALE GENOMIC DNA]</scope>
    <source>
        <strain evidence="2 3">Q31a</strain>
    </source>
</reference>
<dbReference type="InterPro" id="IPR027558">
    <property type="entry name" value="Pre_pil_HX9DG_C"/>
</dbReference>
<evidence type="ECO:0000313" key="2">
    <source>
        <dbReference type="EMBL" id="QDV23196.1"/>
    </source>
</evidence>
<dbReference type="EMBL" id="CP036298">
    <property type="protein sequence ID" value="QDV23196.1"/>
    <property type="molecule type" value="Genomic_DNA"/>
</dbReference>
<accession>A0A518G3M3</accession>
<feature type="domain" description="DUF1559" evidence="1">
    <location>
        <begin position="1"/>
        <end position="276"/>
    </location>
</feature>
<proteinExistence type="predicted"/>
<dbReference type="KEGG" id="ahel:Q31a_14940"/>
<evidence type="ECO:0000313" key="3">
    <source>
        <dbReference type="Proteomes" id="UP000318017"/>
    </source>
</evidence>
<dbReference type="Proteomes" id="UP000318017">
    <property type="component" value="Chromosome"/>
</dbReference>
<dbReference type="InterPro" id="IPR011453">
    <property type="entry name" value="DUF1559"/>
</dbReference>
<dbReference type="NCBIfam" id="TIGR04294">
    <property type="entry name" value="pre_pil_HX9DG"/>
    <property type="match status" value="1"/>
</dbReference>
<gene>
    <name evidence="2" type="ORF">Q31a_14940</name>
</gene>
<evidence type="ECO:0000259" key="1">
    <source>
        <dbReference type="Pfam" id="PF07596"/>
    </source>
</evidence>
<organism evidence="2 3">
    <name type="scientific">Aureliella helgolandensis</name>
    <dbReference type="NCBI Taxonomy" id="2527968"/>
    <lineage>
        <taxon>Bacteria</taxon>
        <taxon>Pseudomonadati</taxon>
        <taxon>Planctomycetota</taxon>
        <taxon>Planctomycetia</taxon>
        <taxon>Pirellulales</taxon>
        <taxon>Pirellulaceae</taxon>
        <taxon>Aureliella</taxon>
    </lineage>
</organism>
<dbReference type="Pfam" id="PF07596">
    <property type="entry name" value="SBP_bac_10"/>
    <property type="match status" value="1"/>
</dbReference>
<sequence length="295" mass="31553" precursor="true">MQCQNNLHQIGLATHMFHDTLKAFPPARYQPRPDAPADRACGGEQTTWLVRIMPFIEQASAEARWDYSIAYADHSPEIREFTVASYCCPSRRTASSARGEGVVVAATTTWITLPCGCKVPVTTSGVEQISGAVGDYGGNHGDLSPGSSGLPSDFYYGGNGNGVIISSHAKCNSDVPLDWTDKLRMSHITDGLSSTFLSGEMHVPLGKLGSSPEDAFIFNGDHVFNSTRVGGPTVPIVQNNRDEGNGLVSWGSWHPGVCHFVLADGSVRGITKTIDTETLGNLCNRADGMVVSHAE</sequence>
<name>A0A518G3M3_9BACT</name>
<dbReference type="PANTHER" id="PTHR30093">
    <property type="entry name" value="GENERAL SECRETION PATHWAY PROTEIN G"/>
    <property type="match status" value="1"/>
</dbReference>